<dbReference type="InterPro" id="IPR011330">
    <property type="entry name" value="Glyco_hydro/deAcase_b/a-brl"/>
</dbReference>
<accession>X0YX03</accession>
<feature type="non-terminal residue" evidence="1">
    <location>
        <position position="1"/>
    </location>
</feature>
<evidence type="ECO:0000313" key="1">
    <source>
        <dbReference type="EMBL" id="GAG51092.1"/>
    </source>
</evidence>
<comment type="caution">
    <text evidence="1">The sequence shown here is derived from an EMBL/GenBank/DDBJ whole genome shotgun (WGS) entry which is preliminary data.</text>
</comment>
<dbReference type="EMBL" id="BARS01057412">
    <property type="protein sequence ID" value="GAG51092.1"/>
    <property type="molecule type" value="Genomic_DNA"/>
</dbReference>
<dbReference type="SUPFAM" id="SSF88713">
    <property type="entry name" value="Glycoside hydrolase/deacetylase"/>
    <property type="match status" value="1"/>
</dbReference>
<proteinExistence type="predicted"/>
<organism evidence="1">
    <name type="scientific">marine sediment metagenome</name>
    <dbReference type="NCBI Taxonomy" id="412755"/>
    <lineage>
        <taxon>unclassified sequences</taxon>
        <taxon>metagenomes</taxon>
        <taxon>ecological metagenomes</taxon>
    </lineage>
</organism>
<reference evidence="1" key="1">
    <citation type="journal article" date="2014" name="Front. Microbiol.">
        <title>High frequency of phylogenetically diverse reductive dehalogenase-homologous genes in deep subseafloor sedimentary metagenomes.</title>
        <authorList>
            <person name="Kawai M."/>
            <person name="Futagami T."/>
            <person name="Toyoda A."/>
            <person name="Takaki Y."/>
            <person name="Nishi S."/>
            <person name="Hori S."/>
            <person name="Arai W."/>
            <person name="Tsubouchi T."/>
            <person name="Morono Y."/>
            <person name="Uchiyama I."/>
            <person name="Ito T."/>
            <person name="Fujiyama A."/>
            <person name="Inagaki F."/>
            <person name="Takami H."/>
        </authorList>
    </citation>
    <scope>NUCLEOTIDE SEQUENCE</scope>
    <source>
        <strain evidence="1">Expedition CK06-06</strain>
    </source>
</reference>
<dbReference type="AlphaFoldDB" id="X0YX03"/>
<dbReference type="GO" id="GO:0005975">
    <property type="term" value="P:carbohydrate metabolic process"/>
    <property type="evidence" value="ECO:0007669"/>
    <property type="project" value="InterPro"/>
</dbReference>
<feature type="non-terminal residue" evidence="1">
    <location>
        <position position="141"/>
    </location>
</feature>
<sequence>HMPLTGEPEALRGELERTNRLFEERLGWRSTVLRGPGGYQRGLRDLPANQQVVLDCGFRWVSCQYDGTLGEHEPRYAIEAPGRDVAYAYPTGLSEFPIQGYSDRIWFDMAHCVDQAAYDAWRTAHGHQPVGPGWRAPWTHP</sequence>
<protein>
    <submittedName>
        <fullName evidence="1">Uncharacterized protein</fullName>
    </submittedName>
</protein>
<dbReference type="Gene3D" id="3.20.20.370">
    <property type="entry name" value="Glycoside hydrolase/deacetylase"/>
    <property type="match status" value="1"/>
</dbReference>
<gene>
    <name evidence="1" type="ORF">S01H1_84185</name>
</gene>
<name>X0YX03_9ZZZZ</name>